<reference evidence="2 3" key="3">
    <citation type="submission" date="2020-08" db="EMBL/GenBank/DDBJ databases">
        <title>Genomic Encyclopedia of Type Strains, Phase IV (KMG-IV): sequencing the most valuable type-strain genomes for metagenomic binning, comparative biology and taxonomic classification.</title>
        <authorList>
            <person name="Goeker M."/>
        </authorList>
    </citation>
    <scope>NUCLEOTIDE SEQUENCE [LARGE SCALE GENOMIC DNA]</scope>
    <source>
        <strain evidence="2 3">DSM 27521</strain>
    </source>
</reference>
<keyword evidence="4" id="KW-1185">Reference proteome</keyword>
<dbReference type="SUPFAM" id="SSF55331">
    <property type="entry name" value="Tautomerase/MIF"/>
    <property type="match status" value="1"/>
</dbReference>
<dbReference type="PANTHER" id="PTHR38460:SF1">
    <property type="entry name" value="TAUTOMERASE YOLI-RELATED"/>
    <property type="match status" value="1"/>
</dbReference>
<comment type="caution">
    <text evidence="2">The sequence shown here is derived from an EMBL/GenBank/DDBJ whole genome shotgun (WGS) entry which is preliminary data.</text>
</comment>
<dbReference type="PANTHER" id="PTHR38460">
    <property type="entry name" value="TAUTOMERASE YOLI-RELATED"/>
    <property type="match status" value="1"/>
</dbReference>
<name>A0A7W8KC78_9DEIO</name>
<evidence type="ECO:0000313" key="1">
    <source>
        <dbReference type="EMBL" id="GHF28762.1"/>
    </source>
</evidence>
<organism evidence="2 3">
    <name type="scientific">Deinococcus metalli</name>
    <dbReference type="NCBI Taxonomy" id="1141878"/>
    <lineage>
        <taxon>Bacteria</taxon>
        <taxon>Thermotogati</taxon>
        <taxon>Deinococcota</taxon>
        <taxon>Deinococci</taxon>
        <taxon>Deinococcales</taxon>
        <taxon>Deinococcaceae</taxon>
        <taxon>Deinococcus</taxon>
    </lineage>
</organism>
<gene>
    <name evidence="1" type="ORF">GCM10017781_00910</name>
    <name evidence="2" type="ORF">HNQ07_000949</name>
</gene>
<sequence length="129" mass="14159">MLHVKIYGHAEFIAVRRQQVSDAIQRAGVQELGLPEAGRSHRFLGLDGADFIHPDDRGAAHLIVEIHVMGGRTDRALRAYLLALQAALEDYAGVAPNDLDVILLETPPARWSVRGHIGDDLTLPPEVTR</sequence>
<accession>A0A7W8KC78</accession>
<reference evidence="1" key="4">
    <citation type="submission" date="2024-05" db="EMBL/GenBank/DDBJ databases">
        <authorList>
            <person name="Sun Q."/>
            <person name="Zhou Y."/>
        </authorList>
    </citation>
    <scope>NUCLEOTIDE SEQUENCE</scope>
    <source>
        <strain evidence="1">CGMCC 1.18437</strain>
    </source>
</reference>
<reference evidence="1" key="1">
    <citation type="journal article" date="2014" name="Int. J. Syst. Evol. Microbiol.">
        <title>Complete genome of a new Firmicutes species belonging to the dominant human colonic microbiota ('Ruminococcus bicirculans') reveals two chromosomes and a selective capacity to utilize plant glucans.</title>
        <authorList>
            <consortium name="NISC Comparative Sequencing Program"/>
            <person name="Wegmann U."/>
            <person name="Louis P."/>
            <person name="Goesmann A."/>
            <person name="Henrissat B."/>
            <person name="Duncan S.H."/>
            <person name="Flint H.J."/>
        </authorList>
    </citation>
    <scope>NUCLEOTIDE SEQUENCE</scope>
    <source>
        <strain evidence="1">CGMCC 1.18437</strain>
    </source>
</reference>
<dbReference type="Proteomes" id="UP000539473">
    <property type="component" value="Unassembled WGS sequence"/>
</dbReference>
<evidence type="ECO:0000313" key="3">
    <source>
        <dbReference type="Proteomes" id="UP000539473"/>
    </source>
</evidence>
<dbReference type="RefSeq" id="WP_184109703.1">
    <property type="nucleotide sequence ID" value="NZ_BNAJ01000001.1"/>
</dbReference>
<evidence type="ECO:0000313" key="2">
    <source>
        <dbReference type="EMBL" id="MBB5375505.1"/>
    </source>
</evidence>
<dbReference type="Gene3D" id="3.30.429.10">
    <property type="entry name" value="Macrophage Migration Inhibitory Factor"/>
    <property type="match status" value="1"/>
</dbReference>
<dbReference type="Proteomes" id="UP000619376">
    <property type="component" value="Unassembled WGS sequence"/>
</dbReference>
<dbReference type="EMBL" id="BNAJ01000001">
    <property type="protein sequence ID" value="GHF28762.1"/>
    <property type="molecule type" value="Genomic_DNA"/>
</dbReference>
<dbReference type="EMBL" id="JACHFK010000001">
    <property type="protein sequence ID" value="MBB5375505.1"/>
    <property type="molecule type" value="Genomic_DNA"/>
</dbReference>
<dbReference type="AlphaFoldDB" id="A0A7W8KC78"/>
<dbReference type="InterPro" id="IPR014347">
    <property type="entry name" value="Tautomerase/MIF_sf"/>
</dbReference>
<dbReference type="Pfam" id="PF14552">
    <property type="entry name" value="Tautomerase_2"/>
    <property type="match status" value="1"/>
</dbReference>
<reference evidence="4" key="2">
    <citation type="journal article" date="2019" name="Int. J. Syst. Evol. Microbiol.">
        <title>The Global Catalogue of Microorganisms (GCM) 10K type strain sequencing project: providing services to taxonomists for standard genome sequencing and annotation.</title>
        <authorList>
            <consortium name="The Broad Institute Genomics Platform"/>
            <consortium name="The Broad Institute Genome Sequencing Center for Infectious Disease"/>
            <person name="Wu L."/>
            <person name="Ma J."/>
        </authorList>
    </citation>
    <scope>NUCLEOTIDE SEQUENCE [LARGE SCALE GENOMIC DNA]</scope>
    <source>
        <strain evidence="4">CGMCC 1.18437</strain>
    </source>
</reference>
<evidence type="ECO:0000313" key="4">
    <source>
        <dbReference type="Proteomes" id="UP000619376"/>
    </source>
</evidence>
<proteinExistence type="predicted"/>
<protein>
    <recommendedName>
        <fullName evidence="5">Tautomerase family protein</fullName>
    </recommendedName>
</protein>
<evidence type="ECO:0008006" key="5">
    <source>
        <dbReference type="Google" id="ProtNLM"/>
    </source>
</evidence>
<dbReference type="InterPro" id="IPR037479">
    <property type="entry name" value="Tauto_MSAD"/>
</dbReference>